<dbReference type="STRING" id="880526.GCA_000427365_01000"/>
<dbReference type="PANTHER" id="PTHR43038:SF3">
    <property type="entry name" value="ABC TRANSPORTER G FAMILY MEMBER 20 ISOFORM X1"/>
    <property type="match status" value="1"/>
</dbReference>
<evidence type="ECO:0000259" key="3">
    <source>
        <dbReference type="PROSITE" id="PS50893"/>
    </source>
</evidence>
<protein>
    <submittedName>
        <fullName evidence="4">Uncharacterized ABC transporter ATP-binding protein YbhF</fullName>
    </submittedName>
</protein>
<dbReference type="InterPro" id="IPR003593">
    <property type="entry name" value="AAA+_ATPase"/>
</dbReference>
<dbReference type="GO" id="GO:0016887">
    <property type="term" value="F:ATP hydrolysis activity"/>
    <property type="evidence" value="ECO:0007669"/>
    <property type="project" value="InterPro"/>
</dbReference>
<dbReference type="SMART" id="SM00382">
    <property type="entry name" value="AAA"/>
    <property type="match status" value="1"/>
</dbReference>
<gene>
    <name evidence="4" type="primary">ybhF_2</name>
    <name evidence="4" type="ORF">NCTC11190_00444</name>
</gene>
<dbReference type="Proteomes" id="UP000255233">
    <property type="component" value="Unassembled WGS sequence"/>
</dbReference>
<accession>A0A379MNN1</accession>
<evidence type="ECO:0000313" key="5">
    <source>
        <dbReference type="Proteomes" id="UP000255233"/>
    </source>
</evidence>
<dbReference type="Pfam" id="PF00005">
    <property type="entry name" value="ABC_tran"/>
    <property type="match status" value="1"/>
</dbReference>
<dbReference type="PANTHER" id="PTHR43038">
    <property type="entry name" value="ATP-BINDING CASSETTE, SUB-FAMILY H, MEMBER 1"/>
    <property type="match status" value="1"/>
</dbReference>
<proteinExistence type="predicted"/>
<keyword evidence="1" id="KW-0547">Nucleotide-binding</keyword>
<evidence type="ECO:0000256" key="2">
    <source>
        <dbReference type="ARBA" id="ARBA00022840"/>
    </source>
</evidence>
<keyword evidence="2 4" id="KW-0067">ATP-binding</keyword>
<keyword evidence="5" id="KW-1185">Reference proteome</keyword>
<evidence type="ECO:0000256" key="1">
    <source>
        <dbReference type="ARBA" id="ARBA00022741"/>
    </source>
</evidence>
<dbReference type="InterPro" id="IPR003439">
    <property type="entry name" value="ABC_transporter-like_ATP-bd"/>
</dbReference>
<dbReference type="GO" id="GO:0005524">
    <property type="term" value="F:ATP binding"/>
    <property type="evidence" value="ECO:0007669"/>
    <property type="project" value="UniProtKB-KW"/>
</dbReference>
<dbReference type="PROSITE" id="PS50893">
    <property type="entry name" value="ABC_TRANSPORTER_2"/>
    <property type="match status" value="1"/>
</dbReference>
<dbReference type="Gene3D" id="3.40.50.300">
    <property type="entry name" value="P-loop containing nucleotide triphosphate hydrolases"/>
    <property type="match status" value="1"/>
</dbReference>
<dbReference type="AlphaFoldDB" id="A0A379MNN1"/>
<dbReference type="CDD" id="cd03230">
    <property type="entry name" value="ABC_DR_subfamily_A"/>
    <property type="match status" value="1"/>
</dbReference>
<reference evidence="4 5" key="1">
    <citation type="submission" date="2018-06" db="EMBL/GenBank/DDBJ databases">
        <authorList>
            <consortium name="Pathogen Informatics"/>
            <person name="Doyle S."/>
        </authorList>
    </citation>
    <scope>NUCLEOTIDE SEQUENCE [LARGE SCALE GENOMIC DNA]</scope>
    <source>
        <strain evidence="4 5">NCTC11190</strain>
    </source>
</reference>
<dbReference type="OrthoDB" id="9801987at2"/>
<dbReference type="SUPFAM" id="SSF52540">
    <property type="entry name" value="P-loop containing nucleoside triphosphate hydrolases"/>
    <property type="match status" value="1"/>
</dbReference>
<dbReference type="EMBL" id="UGVL01000001">
    <property type="protein sequence ID" value="SUE33241.1"/>
    <property type="molecule type" value="Genomic_DNA"/>
</dbReference>
<sequence>MTQEGKNIIVQHLTRRFGDFTAVDDLTFGVERGEVFGFLGANGAGKTTAIRMLCGLLKPTSGRAEVAGYDVARRPEQVKRRIGYMSQRFSLYDDLTVGENLQLFGTIYGLRRAALRERTEEMYRKLEMEPLKNQLVGGLPPGWKQKIALSAAMLHRPEVLFLDEPTGGVDPLGRRRFWELILDAADEGTTILVTTHYLDEALYCNRTLIMADGQMKALDKPRTLMREYGARDMDDLFGKLTRSTAVPDTTAKEGEA</sequence>
<name>A0A379MNN1_9BACT</name>
<organism evidence="4 5">
    <name type="scientific">Rikenella microfusus</name>
    <dbReference type="NCBI Taxonomy" id="28139"/>
    <lineage>
        <taxon>Bacteria</taxon>
        <taxon>Pseudomonadati</taxon>
        <taxon>Bacteroidota</taxon>
        <taxon>Bacteroidia</taxon>
        <taxon>Bacteroidales</taxon>
        <taxon>Rikenellaceae</taxon>
        <taxon>Rikenella</taxon>
    </lineage>
</organism>
<dbReference type="InterPro" id="IPR027417">
    <property type="entry name" value="P-loop_NTPase"/>
</dbReference>
<evidence type="ECO:0000313" key="4">
    <source>
        <dbReference type="EMBL" id="SUE33241.1"/>
    </source>
</evidence>
<feature type="domain" description="ABC transporter" evidence="3">
    <location>
        <begin position="8"/>
        <end position="237"/>
    </location>
</feature>